<evidence type="ECO:0000313" key="2">
    <source>
        <dbReference type="Proteomes" id="UP000611723"/>
    </source>
</evidence>
<gene>
    <name evidence="1" type="ORF">JKA74_14555</name>
</gene>
<accession>A0A934WZV3</accession>
<dbReference type="EMBL" id="JAEQBW010000007">
    <property type="protein sequence ID" value="MBK6266264.1"/>
    <property type="molecule type" value="Genomic_DNA"/>
</dbReference>
<dbReference type="AlphaFoldDB" id="A0A934WZV3"/>
<sequence>MLQKESIIDHLGSFLYDFAYTKIAGKDIFEQGFSSGKKMVILNISPYSDGLMTEVLLGLSFLRVEEILHQFSNRLYHKDDISLTYWINLSHFSDDSAKRYFVTSNKEFQEVVGGLEESLVKNGFYWLDDFSNENSISSRIHQDIVSNNVQHKNLYMLCQRSLILQSLLSIPITDDTFYTYYEILQLHNAPEIQLEEFLRFRMYVQELNLN</sequence>
<protein>
    <submittedName>
        <fullName evidence="1">Uncharacterized protein</fullName>
    </submittedName>
</protein>
<reference evidence="1" key="1">
    <citation type="submission" date="2021-01" db="EMBL/GenBank/DDBJ databases">
        <title>Marivirga aurantiaca sp. nov., isolated from intertidal surface sediments.</title>
        <authorList>
            <person name="Zhang M."/>
        </authorList>
    </citation>
    <scope>NUCLEOTIDE SEQUENCE</scope>
    <source>
        <strain evidence="1">S37H4</strain>
    </source>
</reference>
<proteinExistence type="predicted"/>
<comment type="caution">
    <text evidence="1">The sequence shown here is derived from an EMBL/GenBank/DDBJ whole genome shotgun (WGS) entry which is preliminary data.</text>
</comment>
<dbReference type="Proteomes" id="UP000611723">
    <property type="component" value="Unassembled WGS sequence"/>
</dbReference>
<dbReference type="RefSeq" id="WP_201431946.1">
    <property type="nucleotide sequence ID" value="NZ_JAEQBW010000007.1"/>
</dbReference>
<evidence type="ECO:0000313" key="1">
    <source>
        <dbReference type="EMBL" id="MBK6266264.1"/>
    </source>
</evidence>
<name>A0A934WZV3_9BACT</name>
<keyword evidence="2" id="KW-1185">Reference proteome</keyword>
<organism evidence="1 2">
    <name type="scientific">Marivirga aurantiaca</name>
    <dbReference type="NCBI Taxonomy" id="2802615"/>
    <lineage>
        <taxon>Bacteria</taxon>
        <taxon>Pseudomonadati</taxon>
        <taxon>Bacteroidota</taxon>
        <taxon>Cytophagia</taxon>
        <taxon>Cytophagales</taxon>
        <taxon>Marivirgaceae</taxon>
        <taxon>Marivirga</taxon>
    </lineage>
</organism>